<comment type="subcellular location">
    <subcellularLocation>
        <location evidence="1">Membrane</location>
        <topology evidence="1">Multi-pass membrane protein</topology>
    </subcellularLocation>
</comment>
<evidence type="ECO:0000313" key="6">
    <source>
        <dbReference type="Proteomes" id="UP000235220"/>
    </source>
</evidence>
<dbReference type="GO" id="GO:0016020">
    <property type="term" value="C:membrane"/>
    <property type="evidence" value="ECO:0007669"/>
    <property type="project" value="UniProtKB-SubCell"/>
</dbReference>
<dbReference type="Gramene" id="Jr12_01630_p1">
    <property type="protein sequence ID" value="cds.Jr12_01630_p1"/>
    <property type="gene ID" value="Jr12_01630"/>
</dbReference>
<name>A0A2I4FEW6_JUGRE</name>
<dbReference type="PANTHER" id="PTHR33596:SF23">
    <property type="entry name" value="COLD-REGULATED 413 PLASMA MEMBRANE PROTEIN 2"/>
    <property type="match status" value="1"/>
</dbReference>
<keyword evidence="3" id="KW-0812">Transmembrane</keyword>
<evidence type="ECO:0000256" key="3">
    <source>
        <dbReference type="ARBA" id="ARBA00022692"/>
    </source>
</evidence>
<keyword evidence="5" id="KW-0472">Membrane</keyword>
<evidence type="ECO:0000256" key="1">
    <source>
        <dbReference type="ARBA" id="ARBA00004141"/>
    </source>
</evidence>
<evidence type="ECO:0000313" key="7">
    <source>
        <dbReference type="RefSeq" id="XP_018830195.1"/>
    </source>
</evidence>
<accession>A0A2I4FEW6</accession>
<dbReference type="Pfam" id="PF05562">
    <property type="entry name" value="WCOR413"/>
    <property type="match status" value="1"/>
</dbReference>
<evidence type="ECO:0000256" key="2">
    <source>
        <dbReference type="ARBA" id="ARBA00005852"/>
    </source>
</evidence>
<dbReference type="AlphaFoldDB" id="A0A2I4FEW6"/>
<dbReference type="RefSeq" id="XP_018830195.1">
    <property type="nucleotide sequence ID" value="XM_018974650.2"/>
</dbReference>
<dbReference type="InterPro" id="IPR008892">
    <property type="entry name" value="COR413"/>
</dbReference>
<dbReference type="GeneID" id="108998174"/>
<keyword evidence="6" id="KW-1185">Reference proteome</keyword>
<dbReference type="PANTHER" id="PTHR33596">
    <property type="entry name" value="COLD-REGULATED 413 PLASMA MEMBRANE PROTEIN 2"/>
    <property type="match status" value="1"/>
</dbReference>
<dbReference type="STRING" id="51240.A0A2I4FEW6"/>
<reference evidence="7" key="1">
    <citation type="submission" date="2025-08" db="UniProtKB">
        <authorList>
            <consortium name="RefSeq"/>
        </authorList>
    </citation>
    <scope>IDENTIFICATION</scope>
    <source>
        <tissue evidence="7">Leaves</tissue>
    </source>
</reference>
<evidence type="ECO:0000256" key="5">
    <source>
        <dbReference type="ARBA" id="ARBA00023136"/>
    </source>
</evidence>
<dbReference type="KEGG" id="jre:108998174"/>
<proteinExistence type="inferred from homology"/>
<dbReference type="FunCoup" id="A0A2I4FEW6">
    <property type="interactions" value="978"/>
</dbReference>
<organism evidence="6 7">
    <name type="scientific">Juglans regia</name>
    <name type="common">English walnut</name>
    <dbReference type="NCBI Taxonomy" id="51240"/>
    <lineage>
        <taxon>Eukaryota</taxon>
        <taxon>Viridiplantae</taxon>
        <taxon>Streptophyta</taxon>
        <taxon>Embryophyta</taxon>
        <taxon>Tracheophyta</taxon>
        <taxon>Spermatophyta</taxon>
        <taxon>Magnoliopsida</taxon>
        <taxon>eudicotyledons</taxon>
        <taxon>Gunneridae</taxon>
        <taxon>Pentapetalae</taxon>
        <taxon>rosids</taxon>
        <taxon>fabids</taxon>
        <taxon>Fagales</taxon>
        <taxon>Juglandaceae</taxon>
        <taxon>Juglans</taxon>
    </lineage>
</organism>
<gene>
    <name evidence="7" type="primary">LOC108998174</name>
</gene>
<comment type="similarity">
    <text evidence="2">Belongs to the Cold-regulated 413 protein family.</text>
</comment>
<evidence type="ECO:0000256" key="4">
    <source>
        <dbReference type="ARBA" id="ARBA00022989"/>
    </source>
</evidence>
<keyword evidence="4" id="KW-1133">Transmembrane helix</keyword>
<sequence length="202" mass="22774">MGRMNYLAMKTDPAMDDLIGSDINDPKIAAKKLINHATKLAGLSFGTSFLEWVASFAAIYLLILDRTNRRTNMLTSLLVPYIFFSLPSVLFDFFRGEVGKWISFIAVVLRLFFPRRFPDWLEMPGSLILLLVVAPSFFADTLKDSWVGILICLIIGCYLLQEHIRAAGGFRNSFTQTHGISNTVGIILLLVYPVWALVVYFL</sequence>
<dbReference type="OrthoDB" id="1887731at2759"/>
<dbReference type="Proteomes" id="UP000235220">
    <property type="component" value="Chromosome 12"/>
</dbReference>
<protein>
    <submittedName>
        <fullName evidence="7">Cold-regulated 413 plasma membrane protein 2-like</fullName>
    </submittedName>
</protein>